<dbReference type="SUPFAM" id="SSF50104">
    <property type="entry name" value="Translation proteins SH3-like domain"/>
    <property type="match status" value="1"/>
</dbReference>
<reference evidence="4 5" key="2">
    <citation type="submission" date="2011-08" db="EMBL/GenBank/DDBJ databases">
        <title>The Genome Sequence of Eubacteriaceae bacterium CM5.</title>
        <authorList>
            <consortium name="The Broad Institute Genome Sequencing Platform"/>
            <person name="Earl A."/>
            <person name="Ward D."/>
            <person name="Feldgarden M."/>
            <person name="Gevers D."/>
            <person name="Sizova M."/>
            <person name="Hazen A."/>
            <person name="Epstein S."/>
            <person name="Young S.K."/>
            <person name="Zeng Q."/>
            <person name="Gargeya S."/>
            <person name="Fitzgerald M."/>
            <person name="Haas B."/>
            <person name="Abouelleil A."/>
            <person name="Alvarado L."/>
            <person name="Arachchi H.M."/>
            <person name="Berlin A."/>
            <person name="Brown A."/>
            <person name="Chapman S.B."/>
            <person name="Chen Z."/>
            <person name="Dunbar C."/>
            <person name="Freedman E."/>
            <person name="Gearin G."/>
            <person name="Gellesch M."/>
            <person name="Goldberg J."/>
            <person name="Griggs A."/>
            <person name="Gujja S."/>
            <person name="Heiman D."/>
            <person name="Howarth C."/>
            <person name="Larson L."/>
            <person name="Lui A."/>
            <person name="MacDonald P.J.P."/>
            <person name="Montmayeur A."/>
            <person name="Murphy C."/>
            <person name="Neiman D."/>
            <person name="Pearson M."/>
            <person name="Priest M."/>
            <person name="Roberts A."/>
            <person name="Saif S."/>
            <person name="Shea T."/>
            <person name="Shenoy N."/>
            <person name="Sisk P."/>
            <person name="Stolte C."/>
            <person name="Sykes S."/>
            <person name="Wortman J."/>
            <person name="Nusbaum C."/>
            <person name="Birren B."/>
        </authorList>
    </citation>
    <scope>NUCLEOTIDE SEQUENCE [LARGE SCALE GENOMIC DNA]</scope>
    <source>
        <strain evidence="4 5">CM5</strain>
    </source>
</reference>
<accession>G9WXN4</accession>
<evidence type="ECO:0000256" key="2">
    <source>
        <dbReference type="ARBA" id="ARBA00023274"/>
    </source>
</evidence>
<gene>
    <name evidence="4" type="ORF">HMPREF9628_00459</name>
    <name evidence="3" type="ORF">HMPREF9629_00123</name>
</gene>
<dbReference type="PATRIC" id="fig|796937.3.peg.126"/>
<evidence type="ECO:0000313" key="3">
    <source>
        <dbReference type="EMBL" id="EHL16881.1"/>
    </source>
</evidence>
<name>G9WXN4_9FIRM</name>
<dbReference type="BioCyc" id="EBAC796937-HMP:GMGH-123-MONOMER"/>
<evidence type="ECO:0000313" key="5">
    <source>
        <dbReference type="Proteomes" id="UP000003379"/>
    </source>
</evidence>
<dbReference type="AlphaFoldDB" id="G9WXN4"/>
<dbReference type="Gene3D" id="2.30.30.30">
    <property type="match status" value="1"/>
</dbReference>
<dbReference type="STRING" id="796937.HMPREF9630_00006"/>
<dbReference type="InterPro" id="IPR014722">
    <property type="entry name" value="Rib_uL2_dom2"/>
</dbReference>
<proteinExistence type="predicted"/>
<evidence type="ECO:0008006" key="7">
    <source>
        <dbReference type="Google" id="ProtNLM"/>
    </source>
</evidence>
<accession>G9XEB5</accession>
<evidence type="ECO:0000313" key="6">
    <source>
        <dbReference type="Proteomes" id="UP000006437"/>
    </source>
</evidence>
<sequence length="87" mass="10027">MNLAKGQLVRSMAGHDKGEYFLIYEIVDDNYVKIVNGKSRKLEKPKLKKIKHLSKINKVSNVIDEINTSDIKSQNKKIMREIANLLE</sequence>
<dbReference type="Proteomes" id="UP000006437">
    <property type="component" value="Unassembled WGS sequence"/>
</dbReference>
<dbReference type="HOGENOM" id="CLU_168121_0_0_9"/>
<dbReference type="GO" id="GO:1990904">
    <property type="term" value="C:ribonucleoprotein complex"/>
    <property type="evidence" value="ECO:0007669"/>
    <property type="project" value="UniProtKB-KW"/>
</dbReference>
<keyword evidence="2" id="KW-0687">Ribonucleoprotein</keyword>
<dbReference type="InterPro" id="IPR008991">
    <property type="entry name" value="Translation_prot_SH3-like_sf"/>
</dbReference>
<comment type="caution">
    <text evidence="3">The sequence shown here is derived from an EMBL/GenBank/DDBJ whole genome shotgun (WGS) entry which is preliminary data.</text>
</comment>
<keyword evidence="1" id="KW-0689">Ribosomal protein</keyword>
<dbReference type="InterPro" id="IPR041985">
    <property type="entry name" value="Ribosomal_eL14_KOW"/>
</dbReference>
<evidence type="ECO:0000256" key="1">
    <source>
        <dbReference type="ARBA" id="ARBA00022980"/>
    </source>
</evidence>
<dbReference type="EMBL" id="AFZG01000041">
    <property type="protein sequence ID" value="EHL18773.1"/>
    <property type="molecule type" value="Genomic_DNA"/>
</dbReference>
<evidence type="ECO:0000313" key="4">
    <source>
        <dbReference type="EMBL" id="EHL18773.1"/>
    </source>
</evidence>
<dbReference type="CDD" id="cd06088">
    <property type="entry name" value="KOW_RPL14"/>
    <property type="match status" value="1"/>
</dbReference>
<protein>
    <recommendedName>
        <fullName evidence="7">KOW domain-containing protein</fullName>
    </recommendedName>
</protein>
<organism evidence="3 6">
    <name type="scientific">Peptoanaerobacter stomatis</name>
    <dbReference type="NCBI Taxonomy" id="796937"/>
    <lineage>
        <taxon>Bacteria</taxon>
        <taxon>Bacillati</taxon>
        <taxon>Bacillota</taxon>
        <taxon>Clostridia</taxon>
        <taxon>Peptostreptococcales</taxon>
        <taxon>Filifactoraceae</taxon>
        <taxon>Peptoanaerobacter</taxon>
    </lineage>
</organism>
<dbReference type="Proteomes" id="UP000003379">
    <property type="component" value="Unassembled WGS sequence"/>
</dbReference>
<dbReference type="EMBL" id="AFZE01000001">
    <property type="protein sequence ID" value="EHL16881.1"/>
    <property type="molecule type" value="Genomic_DNA"/>
</dbReference>
<reference evidence="3 6" key="1">
    <citation type="submission" date="2011-08" db="EMBL/GenBank/DDBJ databases">
        <title>The Genome Sequence of Eubacteriaceae bacterium ACC19a.</title>
        <authorList>
            <consortium name="The Broad Institute Genome Sequencing Platform"/>
            <person name="Earl A."/>
            <person name="Ward D."/>
            <person name="Feldgarden M."/>
            <person name="Gevers D."/>
            <person name="Sizova M."/>
            <person name="Hazen A."/>
            <person name="Epstein S."/>
            <person name="Young S.K."/>
            <person name="Zeng Q."/>
            <person name="Gargeya S."/>
            <person name="Fitzgerald M."/>
            <person name="Haas B."/>
            <person name="Abouelleil A."/>
            <person name="Alvarado L."/>
            <person name="Arachchi H.M."/>
            <person name="Berlin A."/>
            <person name="Brown A."/>
            <person name="Chapman S.B."/>
            <person name="Chen Z."/>
            <person name="Dunbar C."/>
            <person name="Freedman E."/>
            <person name="Gearin G."/>
            <person name="Gellesch M."/>
            <person name="Goldberg J."/>
            <person name="Griggs A."/>
            <person name="Gujja S."/>
            <person name="Heiman D."/>
            <person name="Howarth C."/>
            <person name="Larson L."/>
            <person name="Lui A."/>
            <person name="MacDonald P.J.P."/>
            <person name="Montmayeur A."/>
            <person name="Murphy C."/>
            <person name="Neiman D."/>
            <person name="Pearson M."/>
            <person name="Priest M."/>
            <person name="Roberts A."/>
            <person name="Saif S."/>
            <person name="Shea T."/>
            <person name="Shenoy N."/>
            <person name="Sisk P."/>
            <person name="Stolte C."/>
            <person name="Sykes S."/>
            <person name="Wortman J."/>
            <person name="Nusbaum C."/>
            <person name="Birren B."/>
        </authorList>
    </citation>
    <scope>NUCLEOTIDE SEQUENCE [LARGE SCALE GENOMIC DNA]</scope>
    <source>
        <strain evidence="3 6">ACC19a</strain>
    </source>
</reference>
<dbReference type="GO" id="GO:0005840">
    <property type="term" value="C:ribosome"/>
    <property type="evidence" value="ECO:0007669"/>
    <property type="project" value="UniProtKB-KW"/>
</dbReference>
<dbReference type="RefSeq" id="WP_009524360.1">
    <property type="nucleotide sequence ID" value="NZ_JBQMYE010000026.1"/>
</dbReference>